<feature type="region of interest" description="Disordered" evidence="2">
    <location>
        <begin position="124"/>
        <end position="191"/>
    </location>
</feature>
<evidence type="ECO:0000313" key="4">
    <source>
        <dbReference type="EMBL" id="KAK7871627.1"/>
    </source>
</evidence>
<dbReference type="PANTHER" id="PTHR15725:SF14">
    <property type="entry name" value="ZINC FINGER CCCH DOMAIN-CONTAINING PROTEIN 11A"/>
    <property type="match status" value="1"/>
</dbReference>
<dbReference type="SMART" id="SM00356">
    <property type="entry name" value="ZnF_C3H1"/>
    <property type="match status" value="3"/>
</dbReference>
<reference evidence="4 5" key="1">
    <citation type="submission" date="2024-03" db="EMBL/GenBank/DDBJ databases">
        <title>The genome assembly and annotation of the cricket Gryllus longicercus Weissman &amp; Gray.</title>
        <authorList>
            <person name="Szrajer S."/>
            <person name="Gray D."/>
            <person name="Ylla G."/>
        </authorList>
    </citation>
    <scope>NUCLEOTIDE SEQUENCE [LARGE SCALE GENOMIC DNA]</scope>
    <source>
        <strain evidence="4">DAG 2021-001</strain>
        <tissue evidence="4">Whole body minus gut</tissue>
    </source>
</reference>
<feature type="zinc finger region" description="C3H1-type" evidence="1">
    <location>
        <begin position="62"/>
        <end position="89"/>
    </location>
</feature>
<proteinExistence type="predicted"/>
<evidence type="ECO:0000256" key="2">
    <source>
        <dbReference type="SAM" id="MobiDB-lite"/>
    </source>
</evidence>
<name>A0AAN9W0Y2_9ORTH</name>
<dbReference type="AlphaFoldDB" id="A0AAN9W0Y2"/>
<feature type="domain" description="C3H1-type" evidence="3">
    <location>
        <begin position="4"/>
        <end position="31"/>
    </location>
</feature>
<comment type="caution">
    <text evidence="4">The sequence shown here is derived from an EMBL/GenBank/DDBJ whole genome shotgun (WGS) entry which is preliminary data.</text>
</comment>
<feature type="region of interest" description="Disordered" evidence="2">
    <location>
        <begin position="464"/>
        <end position="486"/>
    </location>
</feature>
<feature type="compositionally biased region" description="Polar residues" evidence="2">
    <location>
        <begin position="175"/>
        <end position="184"/>
    </location>
</feature>
<dbReference type="InterPro" id="IPR041686">
    <property type="entry name" value="Znf-CCCH_3"/>
</dbReference>
<feature type="region of interest" description="Disordered" evidence="2">
    <location>
        <begin position="213"/>
        <end position="238"/>
    </location>
</feature>
<protein>
    <recommendedName>
        <fullName evidence="3">C3H1-type domain-containing protein</fullName>
    </recommendedName>
</protein>
<keyword evidence="1" id="KW-0863">Zinc-finger</keyword>
<dbReference type="PANTHER" id="PTHR15725">
    <property type="entry name" value="ZN-FINGER, C-X8-C-X5-C-X3-H TYPE-CONTAINING"/>
    <property type="match status" value="1"/>
</dbReference>
<feature type="zinc finger region" description="C3H1-type" evidence="1">
    <location>
        <begin position="38"/>
        <end position="59"/>
    </location>
</feature>
<evidence type="ECO:0000256" key="1">
    <source>
        <dbReference type="PROSITE-ProRule" id="PRU00723"/>
    </source>
</evidence>
<keyword evidence="1" id="KW-0479">Metal-binding</keyword>
<sequence>MDSPRKNNDCYFYYYSTCLKGDMCMFRHEPAALGCETVCTFWQQGKCLNQRCNFRHMELRKNRKIIPCYWENQPGGCRKAHCPFQHKIPREPIGQELEKNKECENVGAPKVRERENWTRQTVMPEGAQFDECVGSSDNDSARVGPRRVSQGSETSYGSPPVDPLVVNFEEESDNESVPTSTPTKKPQKNVHVKTLEEIRLERIQAESAAFYSYKESGPSSGVSDLRSRLAPRKPYSKSSQDFRILTLDEIRKRKVAEANSDVNGDECLEPVEKRSRNCILDSNSNVDDGVKCVTSDSTNLTVNNVSDESLADVSAKCIGDSKEQTRKRAHSPITFNDQSKKQSVLVSEDQRSVINKENDVIEVTDEKVPGKELPLTLKKFRKPLRRGLNNEVSAKDPTTRVIRLRRKSIVEKFSGRKNIVNADLTCVNNEVSSKVPPNSSVANENANNNISASNAEILGTSARISEQNNGGSSPHTNSLQDSLSSTKVEIDTRQQALEENLESKGAVSFQNSVCDKAVKDKWSSCHRDDELFLDNNEYPVVLRADEDILQDIDELLKD</sequence>
<feature type="domain" description="C3H1-type" evidence="3">
    <location>
        <begin position="62"/>
        <end position="89"/>
    </location>
</feature>
<organism evidence="4 5">
    <name type="scientific">Gryllus longicercus</name>
    <dbReference type="NCBI Taxonomy" id="2509291"/>
    <lineage>
        <taxon>Eukaryota</taxon>
        <taxon>Metazoa</taxon>
        <taxon>Ecdysozoa</taxon>
        <taxon>Arthropoda</taxon>
        <taxon>Hexapoda</taxon>
        <taxon>Insecta</taxon>
        <taxon>Pterygota</taxon>
        <taxon>Neoptera</taxon>
        <taxon>Polyneoptera</taxon>
        <taxon>Orthoptera</taxon>
        <taxon>Ensifera</taxon>
        <taxon>Gryllidea</taxon>
        <taxon>Grylloidea</taxon>
        <taxon>Gryllidae</taxon>
        <taxon>Gryllinae</taxon>
        <taxon>Gryllus</taxon>
    </lineage>
</organism>
<dbReference type="EMBL" id="JAZDUA010000036">
    <property type="protein sequence ID" value="KAK7871627.1"/>
    <property type="molecule type" value="Genomic_DNA"/>
</dbReference>
<evidence type="ECO:0000259" key="3">
    <source>
        <dbReference type="PROSITE" id="PS50103"/>
    </source>
</evidence>
<keyword evidence="5" id="KW-1185">Reference proteome</keyword>
<evidence type="ECO:0000313" key="5">
    <source>
        <dbReference type="Proteomes" id="UP001378592"/>
    </source>
</evidence>
<dbReference type="FunFam" id="4.10.1000.10:FF:000026">
    <property type="entry name" value="Zinc finger CCCH domain-containing protein 11A"/>
    <property type="match status" value="1"/>
</dbReference>
<dbReference type="Proteomes" id="UP001378592">
    <property type="component" value="Unassembled WGS sequence"/>
</dbReference>
<feature type="domain" description="C3H1-type" evidence="3">
    <location>
        <begin position="38"/>
        <end position="59"/>
    </location>
</feature>
<dbReference type="PROSITE" id="PS50103">
    <property type="entry name" value="ZF_C3H1"/>
    <property type="match status" value="3"/>
</dbReference>
<gene>
    <name evidence="4" type="ORF">R5R35_001814</name>
</gene>
<keyword evidence="1" id="KW-0862">Zinc</keyword>
<dbReference type="GO" id="GO:0008270">
    <property type="term" value="F:zinc ion binding"/>
    <property type="evidence" value="ECO:0007669"/>
    <property type="project" value="UniProtKB-KW"/>
</dbReference>
<dbReference type="Gene3D" id="4.10.1000.10">
    <property type="entry name" value="Zinc finger, CCCH-type"/>
    <property type="match status" value="1"/>
</dbReference>
<dbReference type="Pfam" id="PF15663">
    <property type="entry name" value="zf-CCCH_3"/>
    <property type="match status" value="1"/>
</dbReference>
<accession>A0AAN9W0Y2</accession>
<dbReference type="InterPro" id="IPR000571">
    <property type="entry name" value="Znf_CCCH"/>
</dbReference>
<feature type="zinc finger region" description="C3H1-type" evidence="1">
    <location>
        <begin position="4"/>
        <end position="31"/>
    </location>
</feature>